<feature type="transmembrane region" description="Helical" evidence="2">
    <location>
        <begin position="460"/>
        <end position="487"/>
    </location>
</feature>
<name>A0ABP9TGA4_9MICC</name>
<dbReference type="Gene3D" id="3.30.70.1320">
    <property type="entry name" value="Multidrug efflux transporter AcrB pore domain like"/>
    <property type="match status" value="1"/>
</dbReference>
<feature type="transmembrane region" description="Helical" evidence="2">
    <location>
        <begin position="991"/>
        <end position="1015"/>
    </location>
</feature>
<dbReference type="Proteomes" id="UP001501257">
    <property type="component" value="Unassembled WGS sequence"/>
</dbReference>
<dbReference type="Gene3D" id="3.30.2090.10">
    <property type="entry name" value="Multidrug efflux transporter AcrB TolC docking domain, DN and DC subdomains"/>
    <property type="match status" value="2"/>
</dbReference>
<dbReference type="PRINTS" id="PR00702">
    <property type="entry name" value="ACRIFLAVINRP"/>
</dbReference>
<feature type="transmembrane region" description="Helical" evidence="2">
    <location>
        <begin position="960"/>
        <end position="985"/>
    </location>
</feature>
<feature type="compositionally biased region" description="Basic and acidic residues" evidence="1">
    <location>
        <begin position="1098"/>
        <end position="1116"/>
    </location>
</feature>
<feature type="transmembrane region" description="Helical" evidence="2">
    <location>
        <begin position="383"/>
        <end position="407"/>
    </location>
</feature>
<evidence type="ECO:0000256" key="1">
    <source>
        <dbReference type="SAM" id="MobiDB-lite"/>
    </source>
</evidence>
<dbReference type="Gene3D" id="1.20.1640.10">
    <property type="entry name" value="Multidrug efflux transporter AcrB transmembrane domain"/>
    <property type="match status" value="2"/>
</dbReference>
<dbReference type="Pfam" id="PF00873">
    <property type="entry name" value="ACR_tran"/>
    <property type="match status" value="1"/>
</dbReference>
<proteinExistence type="predicted"/>
<feature type="transmembrane region" description="Helical" evidence="2">
    <location>
        <begin position="428"/>
        <end position="448"/>
    </location>
</feature>
<keyword evidence="2" id="KW-0812">Transmembrane</keyword>
<keyword evidence="4" id="KW-1185">Reference proteome</keyword>
<evidence type="ECO:0000313" key="4">
    <source>
        <dbReference type="Proteomes" id="UP001501257"/>
    </source>
</evidence>
<dbReference type="RefSeq" id="WP_210100536.1">
    <property type="nucleotide sequence ID" value="NZ_BAABLK010000004.1"/>
</dbReference>
<feature type="transmembrane region" description="Helical" evidence="2">
    <location>
        <begin position="908"/>
        <end position="930"/>
    </location>
</feature>
<feature type="transmembrane region" description="Helical" evidence="2">
    <location>
        <begin position="854"/>
        <end position="873"/>
    </location>
</feature>
<feature type="region of interest" description="Disordered" evidence="1">
    <location>
        <begin position="1056"/>
        <end position="1116"/>
    </location>
</feature>
<keyword evidence="2" id="KW-0472">Membrane</keyword>
<dbReference type="SUPFAM" id="SSF82693">
    <property type="entry name" value="Multidrug efflux transporter AcrB pore domain, PN1, PN2, PC1 and PC2 subdomains"/>
    <property type="match status" value="2"/>
</dbReference>
<dbReference type="PANTHER" id="PTHR32063">
    <property type="match status" value="1"/>
</dbReference>
<reference evidence="4" key="1">
    <citation type="journal article" date="2019" name="Int. J. Syst. Evol. Microbiol.">
        <title>The Global Catalogue of Microorganisms (GCM) 10K type strain sequencing project: providing services to taxonomists for standard genome sequencing and annotation.</title>
        <authorList>
            <consortium name="The Broad Institute Genomics Platform"/>
            <consortium name="The Broad Institute Genome Sequencing Center for Infectious Disease"/>
            <person name="Wu L."/>
            <person name="Ma J."/>
        </authorList>
    </citation>
    <scope>NUCLEOTIDE SEQUENCE [LARGE SCALE GENOMIC DNA]</scope>
    <source>
        <strain evidence="4">JCM 18952</strain>
    </source>
</reference>
<dbReference type="Gene3D" id="3.30.70.1440">
    <property type="entry name" value="Multidrug efflux transporter AcrB pore domain"/>
    <property type="match status" value="1"/>
</dbReference>
<keyword evidence="2" id="KW-1133">Transmembrane helix</keyword>
<dbReference type="InterPro" id="IPR027463">
    <property type="entry name" value="AcrB_DN_DC_subdom"/>
</dbReference>
<sequence length="1116" mass="115102">MYRLAVLSLGNRALIALITVFVAVFGVITMGQLKQELIPALEFPQISVVASQQGASPEVIDKQVAQPLEGALQAVEGLESSSSTSQTGFTTVSLTFVYGTDLDRARAQVDKAISNAKSELPKDVDPTAFAGSISDFPVVYLAVSGDENLNALRADVERLVLPKLSKIEGVRTADVSGGTSQHIAVLPDSAKMAAAQLSVKDLKDVIEEGSGLMPVGRLSTDGLDLPVTSGSSIDSLKAVKSLPVRGTNGVAELSELATVELQDDTATSVTRTNGEETLAVSITKKPDGDTVGISQAVTAELPDLAAQLGAAATFTTVFDQAPFIEQSIHDLTVEGLLGLGFAVVVILIFLLSVRSTLVTAISIPLSLLVTFIGLSVGGYSLNVLTLGALTISIGRVVDDSIVVIENIKRHLAYGEEKSKAIITAVREVATAVTAATLTTVAVFLPVALVGGVAGELFRPFALTVTIALLASLLVALTIVPVLAYWFLGQSQSGAADVEAARTAAEAKESRSWLQRGYSPILRGTQRHPAVTLVAAVLLLGLTAFLVPLVPTNLLGGTGQNTFTVSQKLPAGSSLDTTLDAAEPVEKALRGLDSVMDVQLTAGNPSGGFAAFMAGGTDTASFTVMTDPDADQEAIQGAARTVLGPLGKDSEISLSANEGGPTGSSTVTVKVGAPTPGLLTEATKATVDAMGGIEGATDVSDNLSTARPQVSIEIDKTKAAKAGLSEAQIGGLTAGTISPVPAGTVRLGYTDYPVSIGEGTELKDLKQLRDLALPTANGIVKLGDVATVERTESPATITSSNGERIATVSITPGENDLGAVSAEVTKRLDTLKLPEGATAELGGAATEQAESFAQLYLALLAAIAIVYVVMVATFKSLVQPLILLVSIPFAATGAIGLLLITGVPLGLPSLIGMLMLVGIVVTNAIVLIDLINQYRVPRDGRPAMNLQDAIYHGARQRLRPILMTALATIFALVPMALGLTGGGGFISRPLAVVVIGGLVSSTALTLILVPVLYHLVEGAKERSATRRAQRHGNHPTTEEVMTVAGASLQVPAKMAAPKVTSGPIGGPSSGATQAPGTTGAVPAEPGVIINPATGQSPLTRRERKDIEDERKHKHKDS</sequence>
<feature type="transmembrane region" description="Helical" evidence="2">
    <location>
        <begin position="12"/>
        <end position="33"/>
    </location>
</feature>
<dbReference type="SUPFAM" id="SSF82714">
    <property type="entry name" value="Multidrug efflux transporter AcrB TolC docking domain, DN and DC subdomains"/>
    <property type="match status" value="2"/>
</dbReference>
<feature type="transmembrane region" description="Helical" evidence="2">
    <location>
        <begin position="357"/>
        <end position="377"/>
    </location>
</feature>
<accession>A0ABP9TGA4</accession>
<evidence type="ECO:0000256" key="2">
    <source>
        <dbReference type="SAM" id="Phobius"/>
    </source>
</evidence>
<feature type="transmembrane region" description="Helical" evidence="2">
    <location>
        <begin position="880"/>
        <end position="902"/>
    </location>
</feature>
<organism evidence="3 4">
    <name type="scientific">Paeniglutamicibacter antarcticus</name>
    <dbReference type="NCBI Taxonomy" id="494023"/>
    <lineage>
        <taxon>Bacteria</taxon>
        <taxon>Bacillati</taxon>
        <taxon>Actinomycetota</taxon>
        <taxon>Actinomycetes</taxon>
        <taxon>Micrococcales</taxon>
        <taxon>Micrococcaceae</taxon>
        <taxon>Paeniglutamicibacter</taxon>
    </lineage>
</organism>
<dbReference type="SUPFAM" id="SSF82866">
    <property type="entry name" value="Multidrug efflux transporter AcrB transmembrane domain"/>
    <property type="match status" value="2"/>
</dbReference>
<feature type="transmembrane region" description="Helical" evidence="2">
    <location>
        <begin position="331"/>
        <end position="350"/>
    </location>
</feature>
<gene>
    <name evidence="3" type="ORF">GCM10025778_01210</name>
</gene>
<dbReference type="EMBL" id="BAABLK010000004">
    <property type="protein sequence ID" value="GAA5225591.1"/>
    <property type="molecule type" value="Genomic_DNA"/>
</dbReference>
<protein>
    <submittedName>
        <fullName evidence="3">Efflux RND transporter permease subunit</fullName>
    </submittedName>
</protein>
<evidence type="ECO:0000313" key="3">
    <source>
        <dbReference type="EMBL" id="GAA5225591.1"/>
    </source>
</evidence>
<comment type="caution">
    <text evidence="3">The sequence shown here is derived from an EMBL/GenBank/DDBJ whole genome shotgun (WGS) entry which is preliminary data.</text>
</comment>
<feature type="transmembrane region" description="Helical" evidence="2">
    <location>
        <begin position="529"/>
        <end position="549"/>
    </location>
</feature>
<dbReference type="InterPro" id="IPR001036">
    <property type="entry name" value="Acrflvin-R"/>
</dbReference>
<dbReference type="PANTHER" id="PTHR32063:SF0">
    <property type="entry name" value="SWARMING MOTILITY PROTEIN SWRC"/>
    <property type="match status" value="1"/>
</dbReference>
<dbReference type="Gene3D" id="3.30.70.1430">
    <property type="entry name" value="Multidrug efflux transporter AcrB pore domain"/>
    <property type="match status" value="2"/>
</dbReference>